<gene>
    <name evidence="1" type="ORF">KDM90_10125</name>
</gene>
<dbReference type="RefSeq" id="WP_212675493.1">
    <property type="nucleotide sequence ID" value="NZ_JAGSPJ010000004.1"/>
</dbReference>
<dbReference type="EMBL" id="JAGSPJ010000004">
    <property type="protein sequence ID" value="MBR7800349.1"/>
    <property type="molecule type" value="Genomic_DNA"/>
</dbReference>
<proteinExistence type="predicted"/>
<protein>
    <submittedName>
        <fullName evidence="1">Uncharacterized protein</fullName>
    </submittedName>
</protein>
<accession>A0A941DZF9</accession>
<evidence type="ECO:0000313" key="1">
    <source>
        <dbReference type="EMBL" id="MBR7800349.1"/>
    </source>
</evidence>
<reference evidence="1" key="1">
    <citation type="submission" date="2021-04" db="EMBL/GenBank/DDBJ databases">
        <title>novel species isolated from subtropical streams in China.</title>
        <authorList>
            <person name="Lu H."/>
        </authorList>
    </citation>
    <scope>NUCLEOTIDE SEQUENCE</scope>
    <source>
        <strain evidence="1">FT137W</strain>
    </source>
</reference>
<organism evidence="1 2">
    <name type="scientific">Undibacterium fentianense</name>
    <dbReference type="NCBI Taxonomy" id="2828728"/>
    <lineage>
        <taxon>Bacteria</taxon>
        <taxon>Pseudomonadati</taxon>
        <taxon>Pseudomonadota</taxon>
        <taxon>Betaproteobacteria</taxon>
        <taxon>Burkholderiales</taxon>
        <taxon>Oxalobacteraceae</taxon>
        <taxon>Undibacterium</taxon>
    </lineage>
</organism>
<evidence type="ECO:0000313" key="2">
    <source>
        <dbReference type="Proteomes" id="UP000678545"/>
    </source>
</evidence>
<keyword evidence="2" id="KW-1185">Reference proteome</keyword>
<dbReference type="AlphaFoldDB" id="A0A941DZF9"/>
<comment type="caution">
    <text evidence="1">The sequence shown here is derived from an EMBL/GenBank/DDBJ whole genome shotgun (WGS) entry which is preliminary data.</text>
</comment>
<dbReference type="Proteomes" id="UP000678545">
    <property type="component" value="Unassembled WGS sequence"/>
</dbReference>
<sequence length="318" mass="35998">MIITPDSERWLAQFQIPLHQRVASAPAELLDYVSAVNQRFAQPGEKTKAVQGLTNDADETAFFDDVSSSIAELPEPVRHKLEHLLLGVYVGSGVVSSAITDVVADSNGRILGAVVLLDVSAFKTRSANSWMTWKEANPFIQAPNFCLQAEIADAMQDHRRHAIQYLLLHEFGHVVSINSGLLPNWWEGAAKFRYTEEYDFLAICWQIAMNGEIIPLIKHRFEQQSKICYYADPNFEMVEAESLYSALSKTGFPSLYAATSVYEDFAESFASFVHCVLMQRPWRVVIYEEKQVRFCFDGFWTHTRAQRKASLLAAFLKT</sequence>
<name>A0A941DZF9_9BURK</name>